<organism evidence="1 2">
    <name type="scientific">Protomyces lactucae-debilis</name>
    <dbReference type="NCBI Taxonomy" id="2754530"/>
    <lineage>
        <taxon>Eukaryota</taxon>
        <taxon>Fungi</taxon>
        <taxon>Dikarya</taxon>
        <taxon>Ascomycota</taxon>
        <taxon>Taphrinomycotina</taxon>
        <taxon>Taphrinomycetes</taxon>
        <taxon>Taphrinales</taxon>
        <taxon>Protomycetaceae</taxon>
        <taxon>Protomyces</taxon>
    </lineage>
</organism>
<proteinExistence type="predicted"/>
<gene>
    <name evidence="1" type="ORF">BCR37DRAFT_382400</name>
</gene>
<dbReference type="Proteomes" id="UP000193685">
    <property type="component" value="Unassembled WGS sequence"/>
</dbReference>
<dbReference type="GeneID" id="63786462"/>
<accession>A0A1Y2F2Q1</accession>
<dbReference type="PROSITE" id="PS51257">
    <property type="entry name" value="PROKAR_LIPOPROTEIN"/>
    <property type="match status" value="1"/>
</dbReference>
<evidence type="ECO:0000313" key="1">
    <source>
        <dbReference type="EMBL" id="ORY78142.1"/>
    </source>
</evidence>
<dbReference type="RefSeq" id="XP_040723253.1">
    <property type="nucleotide sequence ID" value="XM_040869863.1"/>
</dbReference>
<dbReference type="EMBL" id="MCFI01000018">
    <property type="protein sequence ID" value="ORY78142.1"/>
    <property type="molecule type" value="Genomic_DNA"/>
</dbReference>
<sequence>MGSKLRYRSPHSCIRRTFNLIPVTAACFVSEMGIDIPKSYVVGLLGLEELLESRDVTNSICSQATASATEEAVLWTD</sequence>
<name>A0A1Y2F2Q1_PROLT</name>
<reference evidence="1 2" key="1">
    <citation type="submission" date="2016-07" db="EMBL/GenBank/DDBJ databases">
        <title>Pervasive Adenine N6-methylation of Active Genes in Fungi.</title>
        <authorList>
            <consortium name="DOE Joint Genome Institute"/>
            <person name="Mondo S.J."/>
            <person name="Dannebaum R.O."/>
            <person name="Kuo R.C."/>
            <person name="Labutti K."/>
            <person name="Haridas S."/>
            <person name="Kuo A."/>
            <person name="Salamov A."/>
            <person name="Ahrendt S.R."/>
            <person name="Lipzen A."/>
            <person name="Sullivan W."/>
            <person name="Andreopoulos W.B."/>
            <person name="Clum A."/>
            <person name="Lindquist E."/>
            <person name="Daum C."/>
            <person name="Ramamoorthy G.K."/>
            <person name="Gryganskyi A."/>
            <person name="Culley D."/>
            <person name="Magnuson J.K."/>
            <person name="James T.Y."/>
            <person name="O'Malley M.A."/>
            <person name="Stajich J.E."/>
            <person name="Spatafora J.W."/>
            <person name="Visel A."/>
            <person name="Grigoriev I.V."/>
        </authorList>
    </citation>
    <scope>NUCLEOTIDE SEQUENCE [LARGE SCALE GENOMIC DNA]</scope>
    <source>
        <strain evidence="1 2">12-1054</strain>
    </source>
</reference>
<feature type="non-terminal residue" evidence="1">
    <location>
        <position position="77"/>
    </location>
</feature>
<keyword evidence="2" id="KW-1185">Reference proteome</keyword>
<protein>
    <submittedName>
        <fullName evidence="1">Uncharacterized protein</fullName>
    </submittedName>
</protein>
<comment type="caution">
    <text evidence="1">The sequence shown here is derived from an EMBL/GenBank/DDBJ whole genome shotgun (WGS) entry which is preliminary data.</text>
</comment>
<dbReference type="AlphaFoldDB" id="A0A1Y2F2Q1"/>
<evidence type="ECO:0000313" key="2">
    <source>
        <dbReference type="Proteomes" id="UP000193685"/>
    </source>
</evidence>